<reference evidence="1" key="1">
    <citation type="submission" date="2021-07" db="EMBL/GenBank/DDBJ databases">
        <authorList>
            <person name="Catto M.A."/>
            <person name="Jacobson A."/>
            <person name="Kennedy G."/>
            <person name="Labadie P."/>
            <person name="Hunt B.G."/>
            <person name="Srinivasan R."/>
        </authorList>
    </citation>
    <scope>NUCLEOTIDE SEQUENCE</scope>
    <source>
        <strain evidence="1">PL_HMW_Pooled</strain>
        <tissue evidence="1">Head</tissue>
    </source>
</reference>
<sequence>MRQICQYLNGCKDDPFNREDGSFSTLWTSARAATTRVRKNIPELQWAYTNSKNSFEIKIPAKNKTITIIDADSRKMLSSTLRQSLQDYYSRKLQSKPDQGKTWESISRHPFSNHMMVNGRYSRFCDWKFIHRARLGVLPLNGCQRWTQGDRRCRRCGNEVESTAHVLNNCLRNMKAITRRHNNIQDLLVTDGIKSLPCKEIRIGKTIPFQQLSSQVIPQELQQLKPDIVVINKAAKTIDIVDITIPFENSSKALENARQKKLDKYNPLATPLPTWTVRVNAFVIGSLGSWLGSNYQVLKTLGLTNACSNTLARLACSTSIKWSRDIYVEHVSGSQQYQ</sequence>
<name>A0AAE1GZG2_9NEOP</name>
<organism evidence="1 3">
    <name type="scientific">Frankliniella fusca</name>
    <dbReference type="NCBI Taxonomy" id="407009"/>
    <lineage>
        <taxon>Eukaryota</taxon>
        <taxon>Metazoa</taxon>
        <taxon>Ecdysozoa</taxon>
        <taxon>Arthropoda</taxon>
        <taxon>Hexapoda</taxon>
        <taxon>Insecta</taxon>
        <taxon>Pterygota</taxon>
        <taxon>Neoptera</taxon>
        <taxon>Paraneoptera</taxon>
        <taxon>Thysanoptera</taxon>
        <taxon>Terebrantia</taxon>
        <taxon>Thripoidea</taxon>
        <taxon>Thripidae</taxon>
        <taxon>Frankliniella</taxon>
    </lineage>
</organism>
<proteinExistence type="predicted"/>
<evidence type="ECO:0000313" key="3">
    <source>
        <dbReference type="Proteomes" id="UP001219518"/>
    </source>
</evidence>
<dbReference type="EMBL" id="JAHWGI010000192">
    <property type="protein sequence ID" value="KAK3910725.1"/>
    <property type="molecule type" value="Genomic_DNA"/>
</dbReference>
<dbReference type="AlphaFoldDB" id="A0AAE1GZG2"/>
<gene>
    <name evidence="2" type="ORF">KUF71_002750</name>
    <name evidence="1" type="ORF">KUF71_020550</name>
</gene>
<evidence type="ECO:0000313" key="2">
    <source>
        <dbReference type="EMBL" id="KAK3926306.1"/>
    </source>
</evidence>
<reference evidence="1" key="2">
    <citation type="journal article" date="2023" name="BMC Genomics">
        <title>Pest status, molecular evolution, and epigenetic factors derived from the genome assembly of Frankliniella fusca, a thysanopteran phytovirus vector.</title>
        <authorList>
            <person name="Catto M.A."/>
            <person name="Labadie P.E."/>
            <person name="Jacobson A.L."/>
            <person name="Kennedy G.G."/>
            <person name="Srinivasan R."/>
            <person name="Hunt B.G."/>
        </authorList>
    </citation>
    <scope>NUCLEOTIDE SEQUENCE</scope>
    <source>
        <strain evidence="1">PL_HMW_Pooled</strain>
    </source>
</reference>
<evidence type="ECO:0000313" key="1">
    <source>
        <dbReference type="EMBL" id="KAK3910725.1"/>
    </source>
</evidence>
<keyword evidence="3" id="KW-1185">Reference proteome</keyword>
<comment type="caution">
    <text evidence="1">The sequence shown here is derived from an EMBL/GenBank/DDBJ whole genome shotgun (WGS) entry which is preliminary data.</text>
</comment>
<dbReference type="Proteomes" id="UP001219518">
    <property type="component" value="Unassembled WGS sequence"/>
</dbReference>
<dbReference type="EMBL" id="JAHWGI010001247">
    <property type="protein sequence ID" value="KAK3926306.1"/>
    <property type="molecule type" value="Genomic_DNA"/>
</dbReference>
<accession>A0AAE1GZG2</accession>
<protein>
    <submittedName>
        <fullName evidence="1">Retrovirus-related Pol polyprotein from type-1 retrotransposable element R2</fullName>
    </submittedName>
</protein>